<organism evidence="9 10">
    <name type="scientific">Blastopirellula marina</name>
    <dbReference type="NCBI Taxonomy" id="124"/>
    <lineage>
        <taxon>Bacteria</taxon>
        <taxon>Pseudomonadati</taxon>
        <taxon>Planctomycetota</taxon>
        <taxon>Planctomycetia</taxon>
        <taxon>Pirellulales</taxon>
        <taxon>Pirellulaceae</taxon>
        <taxon>Blastopirellula</taxon>
    </lineage>
</organism>
<evidence type="ECO:0000256" key="1">
    <source>
        <dbReference type="ARBA" id="ARBA00001964"/>
    </source>
</evidence>
<dbReference type="InterPro" id="IPR032106">
    <property type="entry name" value="2-oxogl_dehyd_N"/>
</dbReference>
<dbReference type="SUPFAM" id="SSF52518">
    <property type="entry name" value="Thiamin diphosphate-binding fold (THDP-binding)"/>
    <property type="match status" value="2"/>
</dbReference>
<dbReference type="InterPro" id="IPR001017">
    <property type="entry name" value="DH_E1"/>
</dbReference>
<name>A0A2S8F1A0_9BACT</name>
<evidence type="ECO:0000256" key="4">
    <source>
        <dbReference type="ARBA" id="ARBA00012280"/>
    </source>
</evidence>
<comment type="similarity">
    <text evidence="3">Belongs to the alpha-ketoglutarate dehydrogenase family.</text>
</comment>
<dbReference type="InterPro" id="IPR042179">
    <property type="entry name" value="KGD_C_sf"/>
</dbReference>
<evidence type="ECO:0000313" key="9">
    <source>
        <dbReference type="EMBL" id="PQO25704.1"/>
    </source>
</evidence>
<dbReference type="Gene3D" id="3.40.50.12470">
    <property type="match status" value="1"/>
</dbReference>
<accession>A0A2S8F1A0</accession>
<comment type="function">
    <text evidence="2">E1 component of the 2-oxoglutarate dehydrogenase (OGDH) complex which catalyzes the decarboxylation of 2-oxoglutarate, the first step in the conversion of 2-oxoglutarate to succinyl-CoA and CO(2).</text>
</comment>
<dbReference type="EC" id="1.2.4.2" evidence="4"/>
<proteinExistence type="inferred from homology"/>
<dbReference type="Gene3D" id="3.40.50.970">
    <property type="match status" value="1"/>
</dbReference>
<dbReference type="GO" id="GO:0030976">
    <property type="term" value="F:thiamine pyrophosphate binding"/>
    <property type="evidence" value="ECO:0007669"/>
    <property type="project" value="InterPro"/>
</dbReference>
<feature type="domain" description="Transketolase-like pyrimidine-binding" evidence="8">
    <location>
        <begin position="617"/>
        <end position="810"/>
    </location>
</feature>
<dbReference type="Pfam" id="PF00676">
    <property type="entry name" value="E1_dh"/>
    <property type="match status" value="1"/>
</dbReference>
<dbReference type="InterPro" id="IPR031717">
    <property type="entry name" value="ODO-1/KGD_C"/>
</dbReference>
<dbReference type="InterPro" id="IPR005475">
    <property type="entry name" value="Transketolase-like_Pyr-bd"/>
</dbReference>
<evidence type="ECO:0000256" key="2">
    <source>
        <dbReference type="ARBA" id="ARBA00003906"/>
    </source>
</evidence>
<dbReference type="GO" id="GO:0005829">
    <property type="term" value="C:cytosol"/>
    <property type="evidence" value="ECO:0007669"/>
    <property type="project" value="TreeGrafter"/>
</dbReference>
<dbReference type="OrthoDB" id="9759785at2"/>
<dbReference type="Pfam" id="PF16870">
    <property type="entry name" value="OxoGdeHyase_C"/>
    <property type="match status" value="1"/>
</dbReference>
<reference evidence="9 10" key="1">
    <citation type="submission" date="2018-02" db="EMBL/GenBank/DDBJ databases">
        <title>Comparative genomes isolates from brazilian mangrove.</title>
        <authorList>
            <person name="Araujo J.E."/>
            <person name="Taketani R.G."/>
            <person name="Silva M.C.P."/>
            <person name="Loureco M.V."/>
            <person name="Andreote F.D."/>
        </authorList>
    </citation>
    <scope>NUCLEOTIDE SEQUENCE [LARGE SCALE GENOMIC DNA]</scope>
    <source>
        <strain evidence="9 10">HEX-2 MGV</strain>
    </source>
</reference>
<dbReference type="AlphaFoldDB" id="A0A2S8F1A0"/>
<dbReference type="GO" id="GO:0045252">
    <property type="term" value="C:oxoglutarate dehydrogenase complex"/>
    <property type="evidence" value="ECO:0007669"/>
    <property type="project" value="TreeGrafter"/>
</dbReference>
<dbReference type="InterPro" id="IPR029061">
    <property type="entry name" value="THDP-binding"/>
</dbReference>
<dbReference type="PANTHER" id="PTHR23152:SF4">
    <property type="entry name" value="2-OXOADIPATE DEHYDROGENASE COMPLEX COMPONENT E1"/>
    <property type="match status" value="1"/>
</dbReference>
<dbReference type="GO" id="GO:0004591">
    <property type="term" value="F:oxoglutarate dehydrogenase (succinyl-transferring) activity"/>
    <property type="evidence" value="ECO:0007669"/>
    <property type="project" value="UniProtKB-EC"/>
</dbReference>
<dbReference type="PANTHER" id="PTHR23152">
    <property type="entry name" value="2-OXOGLUTARATE DEHYDROGENASE"/>
    <property type="match status" value="1"/>
</dbReference>
<dbReference type="SMART" id="SM00861">
    <property type="entry name" value="Transket_pyr"/>
    <property type="match status" value="1"/>
</dbReference>
<evidence type="ECO:0000256" key="3">
    <source>
        <dbReference type="ARBA" id="ARBA00006936"/>
    </source>
</evidence>
<protein>
    <recommendedName>
        <fullName evidence="4">oxoglutarate dehydrogenase (succinyl-transferring)</fullName>
        <ecNumber evidence="4">1.2.4.2</ecNumber>
    </recommendedName>
</protein>
<comment type="caution">
    <text evidence="9">The sequence shown here is derived from an EMBL/GenBank/DDBJ whole genome shotgun (WGS) entry which is preliminary data.</text>
</comment>
<feature type="region of interest" description="Disordered" evidence="7">
    <location>
        <begin position="551"/>
        <end position="572"/>
    </location>
</feature>
<keyword evidence="6" id="KW-0786">Thiamine pyrophosphate</keyword>
<evidence type="ECO:0000256" key="5">
    <source>
        <dbReference type="ARBA" id="ARBA00023002"/>
    </source>
</evidence>
<dbReference type="PIRSF" id="PIRSF000157">
    <property type="entry name" value="Oxoglu_dh_E1"/>
    <property type="match status" value="1"/>
</dbReference>
<keyword evidence="5" id="KW-0560">Oxidoreductase</keyword>
<evidence type="ECO:0000256" key="6">
    <source>
        <dbReference type="ARBA" id="ARBA00023052"/>
    </source>
</evidence>
<evidence type="ECO:0000259" key="8">
    <source>
        <dbReference type="SMART" id="SM00861"/>
    </source>
</evidence>
<gene>
    <name evidence="9" type="ORF">C5Y96_23085</name>
</gene>
<dbReference type="Pfam" id="PF16078">
    <property type="entry name" value="2-oxogl_dehyd_N"/>
    <property type="match status" value="1"/>
</dbReference>
<dbReference type="GO" id="GO:0006099">
    <property type="term" value="P:tricarboxylic acid cycle"/>
    <property type="evidence" value="ECO:0007669"/>
    <property type="project" value="TreeGrafter"/>
</dbReference>
<evidence type="ECO:0000313" key="10">
    <source>
        <dbReference type="Proteomes" id="UP000240009"/>
    </source>
</evidence>
<dbReference type="CDD" id="cd02016">
    <property type="entry name" value="TPP_E1_OGDC_like"/>
    <property type="match status" value="1"/>
</dbReference>
<dbReference type="Gene3D" id="1.10.287.1150">
    <property type="entry name" value="TPP helical domain"/>
    <property type="match status" value="1"/>
</dbReference>
<feature type="compositionally biased region" description="Acidic residues" evidence="7">
    <location>
        <begin position="551"/>
        <end position="563"/>
    </location>
</feature>
<dbReference type="Gene3D" id="3.40.50.11610">
    <property type="entry name" value="Multifunctional 2-oxoglutarate metabolism enzyme, C-terminal domain"/>
    <property type="match status" value="1"/>
</dbReference>
<dbReference type="Pfam" id="PF02779">
    <property type="entry name" value="Transket_pyr"/>
    <property type="match status" value="1"/>
</dbReference>
<dbReference type="NCBIfam" id="NF006914">
    <property type="entry name" value="PRK09404.1"/>
    <property type="match status" value="1"/>
</dbReference>
<evidence type="ECO:0000256" key="7">
    <source>
        <dbReference type="SAM" id="MobiDB-lite"/>
    </source>
</evidence>
<comment type="cofactor">
    <cofactor evidence="1">
        <name>thiamine diphosphate</name>
        <dbReference type="ChEBI" id="CHEBI:58937"/>
    </cofactor>
</comment>
<dbReference type="EMBL" id="PUIA01000074">
    <property type="protein sequence ID" value="PQO25704.1"/>
    <property type="molecule type" value="Genomic_DNA"/>
</dbReference>
<dbReference type="RefSeq" id="WP_105358357.1">
    <property type="nucleotide sequence ID" value="NZ_PUIA01000074.1"/>
</dbReference>
<dbReference type="InterPro" id="IPR011603">
    <property type="entry name" value="2oxoglutarate_DH_E1"/>
</dbReference>
<sequence>MISESSPRQATAESAEDIDLACYNASYVEQLLLKYLDDPSGVPENWRDFFDKQATENGISASELGSRAPSFQPRSIFRESGGDSGVSVTSVAGNVKLQKVQYSADQLVQGYRSRGHYNAQLDPLKLNKQIRTPLSLESFGLSKSDLDERVYYTCGEQIEQIPLRELVQRLDGLYCKHIGYQFTHIDEQNVQQWLIDRIERQSHIKELPNTVQKQILQRLTEATVFEEFVRKKYVGAKTFSLFGSEMLIPMLDLLVERAASNNVREVVLGMPHRGRLNVLTNIIGQAPRELFAQFNDVDFHQFIGGGDVKYHLGNSVDKVTSSGHEVHLSLSFNPSHLEFINTVVLGRLRAKQDRTGDIQRRKGMAVLIHGDAAFIGEGIVQETLNLSQLEGYKVGGTVHVIVNNQIGFTTSVDQSRSTRYCTDIARMLQIPIFHVNGDDPEAVADVVSMAMDFREKFQRDVIIDLVCYRRLGHNEADEPSFTQPMMYKAIDKQMPIRDSYLERLIEQKRISTDEANKMSDEYQEFLKGEYDIAQEMKERALRRPEGVWEEFDGGLEPTAEDPEHDPADECPETRIPVDRSAEILRMLATVPEDFHRNRKLSRIADQRKEMADGERMLDWAAAEALAFATLSMEGHRIRLSGQDCQRGTFNQRHSVLHDIIDGHEHSIFSNLSPKQAPVEIVNSPLSEAGVLGFDYGYSLDYPNALVAWEAQFGDFSNAAQVIIDQFMASAEDKWRRLSGLVLLLPHGYEGQGPEHSSARLERFLWLAAEDNIQVAIPTTPAQYFHVLRRQMKRSWKKPLILFTPKSLLRHPAAVSSLEELASNKFERIIKDNRENPEKTTRVIMCSGKVYYDLAHYREEHQRHDVAIIRVEQPYPLKNHTVQAVLDQYEDGVPLYWVQEEPDNMGVWPYWKLRYGHRMFERFPLSVIARETSSSPATGSKAAHEFEQQQLLERAFNDT</sequence>
<dbReference type="Proteomes" id="UP000240009">
    <property type="component" value="Unassembled WGS sequence"/>
</dbReference>
<dbReference type="NCBIfam" id="NF008907">
    <property type="entry name" value="PRK12270.1"/>
    <property type="match status" value="1"/>
</dbReference>
<dbReference type="NCBIfam" id="TIGR00239">
    <property type="entry name" value="2oxo_dh_E1"/>
    <property type="match status" value="1"/>
</dbReference>